<dbReference type="AlphaFoldDB" id="S8CAG6"/>
<feature type="compositionally biased region" description="Low complexity" evidence="1">
    <location>
        <begin position="210"/>
        <end position="220"/>
    </location>
</feature>
<name>S8CAG6_9LAMI</name>
<dbReference type="PANTHER" id="PTHR33095:SF81">
    <property type="entry name" value="OS07G0619500 PROTEIN"/>
    <property type="match status" value="1"/>
</dbReference>
<keyword evidence="3" id="KW-1185">Reference proteome</keyword>
<organism evidence="2 3">
    <name type="scientific">Genlisea aurea</name>
    <dbReference type="NCBI Taxonomy" id="192259"/>
    <lineage>
        <taxon>Eukaryota</taxon>
        <taxon>Viridiplantae</taxon>
        <taxon>Streptophyta</taxon>
        <taxon>Embryophyta</taxon>
        <taxon>Tracheophyta</taxon>
        <taxon>Spermatophyta</taxon>
        <taxon>Magnoliopsida</taxon>
        <taxon>eudicotyledons</taxon>
        <taxon>Gunneridae</taxon>
        <taxon>Pentapetalae</taxon>
        <taxon>asterids</taxon>
        <taxon>lamiids</taxon>
        <taxon>Lamiales</taxon>
        <taxon>Lentibulariaceae</taxon>
        <taxon>Genlisea</taxon>
    </lineage>
</organism>
<accession>S8CAG6</accession>
<dbReference type="EMBL" id="AUSU01006920">
    <property type="protein sequence ID" value="EPS61336.1"/>
    <property type="molecule type" value="Genomic_DNA"/>
</dbReference>
<dbReference type="PANTHER" id="PTHR33095">
    <property type="entry name" value="OS07G0619500 PROTEIN"/>
    <property type="match status" value="1"/>
</dbReference>
<reference evidence="2 3" key="1">
    <citation type="journal article" date="2013" name="BMC Genomics">
        <title>The miniature genome of a carnivorous plant Genlisea aurea contains a low number of genes and short non-coding sequences.</title>
        <authorList>
            <person name="Leushkin E.V."/>
            <person name="Sutormin R.A."/>
            <person name="Nabieva E.R."/>
            <person name="Penin A.A."/>
            <person name="Kondrashov A.S."/>
            <person name="Logacheva M.D."/>
        </authorList>
    </citation>
    <scope>NUCLEOTIDE SEQUENCE [LARGE SCALE GENOMIC DNA]</scope>
</reference>
<evidence type="ECO:0000313" key="3">
    <source>
        <dbReference type="Proteomes" id="UP000015453"/>
    </source>
</evidence>
<feature type="region of interest" description="Disordered" evidence="1">
    <location>
        <begin position="201"/>
        <end position="220"/>
    </location>
</feature>
<feature type="compositionally biased region" description="Low complexity" evidence="1">
    <location>
        <begin position="270"/>
        <end position="282"/>
    </location>
</feature>
<dbReference type="OrthoDB" id="667051at2759"/>
<evidence type="ECO:0000313" key="2">
    <source>
        <dbReference type="EMBL" id="EPS61336.1"/>
    </source>
</evidence>
<dbReference type="InterPro" id="IPR012442">
    <property type="entry name" value="DUF1645_plant"/>
</dbReference>
<feature type="region of interest" description="Disordered" evidence="1">
    <location>
        <begin position="264"/>
        <end position="298"/>
    </location>
</feature>
<dbReference type="Pfam" id="PF07816">
    <property type="entry name" value="DUF1645"/>
    <property type="match status" value="1"/>
</dbReference>
<feature type="compositionally biased region" description="Basic and acidic residues" evidence="1">
    <location>
        <begin position="288"/>
        <end position="298"/>
    </location>
</feature>
<gene>
    <name evidence="2" type="ORF">M569_13463</name>
</gene>
<evidence type="ECO:0000256" key="1">
    <source>
        <dbReference type="SAM" id="MobiDB-lite"/>
    </source>
</evidence>
<sequence>MEIGVMVAPVPEFDISSAPTSPRRCSGGVNFSYSAPTSPTRAAEIYRALVTGGGDVPAAVPFGWEEKPGIAKGQASAASSVYGDAEEEELEDVDFAFDYLETKSLTADELFDGGKIKPLKPPPRLQYDEFAKPIEYPKSPAGIIRGAFSPRSRRVNDFDPFEAALKKQQTRSASVRRNNADYKKISRSLSPVRVRNLVFDPEINQKSAKNNNNSNSSSSFSSSLSSFLHKKWRIKDLLLFRSASESRAKDEELMKKHAILRKARQEEAARSILSSSDGGSSRRTSRPPPHESHYAAASEEIKRRTVLPYKQGFISCLGFHPSVHKFFTPRGYPHNHT</sequence>
<dbReference type="Proteomes" id="UP000015453">
    <property type="component" value="Unassembled WGS sequence"/>
</dbReference>
<protein>
    <submittedName>
        <fullName evidence="2">Uncharacterized protein</fullName>
    </submittedName>
</protein>
<comment type="caution">
    <text evidence="2">The sequence shown here is derived from an EMBL/GenBank/DDBJ whole genome shotgun (WGS) entry which is preliminary data.</text>
</comment>
<proteinExistence type="predicted"/>